<comment type="caution">
    <text evidence="10">The sequence shown here is derived from an EMBL/GenBank/DDBJ whole genome shotgun (WGS) entry which is preliminary data.</text>
</comment>
<protein>
    <submittedName>
        <fullName evidence="10">Spore germination protein B3</fullName>
    </submittedName>
</protein>
<feature type="domain" description="Spore germination GerAC-like C-terminal" evidence="8">
    <location>
        <begin position="211"/>
        <end position="375"/>
    </location>
</feature>
<gene>
    <name evidence="10" type="primary">gerBC_5</name>
    <name evidence="10" type="ORF">PAECIP111891_02888</name>
</gene>
<proteinExistence type="inferred from homology"/>
<dbReference type="Pfam" id="PF05504">
    <property type="entry name" value="Spore_GerAC"/>
    <property type="match status" value="1"/>
</dbReference>
<keyword evidence="11" id="KW-1185">Reference proteome</keyword>
<evidence type="ECO:0000313" key="10">
    <source>
        <dbReference type="EMBL" id="CAH1206350.1"/>
    </source>
</evidence>
<comment type="subcellular location">
    <subcellularLocation>
        <location evidence="1">Membrane</location>
        <topology evidence="1">Lipid-anchor</topology>
    </subcellularLocation>
</comment>
<dbReference type="PROSITE" id="PS51257">
    <property type="entry name" value="PROKAR_LIPOPROTEIN"/>
    <property type="match status" value="1"/>
</dbReference>
<keyword evidence="7" id="KW-0449">Lipoprotein</keyword>
<dbReference type="NCBIfam" id="TIGR02887">
    <property type="entry name" value="spore_ger_x_C"/>
    <property type="match status" value="1"/>
</dbReference>
<keyword evidence="6" id="KW-0564">Palmitate</keyword>
<dbReference type="InterPro" id="IPR057336">
    <property type="entry name" value="GerAC_N"/>
</dbReference>
<keyword evidence="5" id="KW-0472">Membrane</keyword>
<dbReference type="EMBL" id="CAKMMW010000007">
    <property type="protein sequence ID" value="CAH1206350.1"/>
    <property type="molecule type" value="Genomic_DNA"/>
</dbReference>
<reference evidence="10" key="1">
    <citation type="submission" date="2022-01" db="EMBL/GenBank/DDBJ databases">
        <authorList>
            <person name="Criscuolo A."/>
        </authorList>
    </citation>
    <scope>NUCLEOTIDE SEQUENCE</scope>
    <source>
        <strain evidence="10">CIP111891</strain>
    </source>
</reference>
<dbReference type="Pfam" id="PF25198">
    <property type="entry name" value="Spore_GerAC_N"/>
    <property type="match status" value="1"/>
</dbReference>
<feature type="domain" description="Spore germination protein N-terminal" evidence="9">
    <location>
        <begin position="24"/>
        <end position="195"/>
    </location>
</feature>
<evidence type="ECO:0000313" key="11">
    <source>
        <dbReference type="Proteomes" id="UP000838821"/>
    </source>
</evidence>
<evidence type="ECO:0000256" key="2">
    <source>
        <dbReference type="ARBA" id="ARBA00007886"/>
    </source>
</evidence>
<evidence type="ECO:0000256" key="1">
    <source>
        <dbReference type="ARBA" id="ARBA00004635"/>
    </source>
</evidence>
<evidence type="ECO:0000256" key="4">
    <source>
        <dbReference type="ARBA" id="ARBA00022729"/>
    </source>
</evidence>
<accession>A0ABN8GIY3</accession>
<evidence type="ECO:0000259" key="8">
    <source>
        <dbReference type="Pfam" id="PF05504"/>
    </source>
</evidence>
<dbReference type="PANTHER" id="PTHR35789:SF1">
    <property type="entry name" value="SPORE GERMINATION PROTEIN B3"/>
    <property type="match status" value="1"/>
</dbReference>
<dbReference type="InterPro" id="IPR008844">
    <property type="entry name" value="Spore_GerAC-like"/>
</dbReference>
<dbReference type="Gene3D" id="3.30.300.210">
    <property type="entry name" value="Nutrient germinant receptor protein C, domain 3"/>
    <property type="match status" value="1"/>
</dbReference>
<dbReference type="PANTHER" id="PTHR35789">
    <property type="entry name" value="SPORE GERMINATION PROTEIN B3"/>
    <property type="match status" value="1"/>
</dbReference>
<evidence type="ECO:0000259" key="9">
    <source>
        <dbReference type="Pfam" id="PF25198"/>
    </source>
</evidence>
<dbReference type="InterPro" id="IPR038501">
    <property type="entry name" value="Spore_GerAC_C_sf"/>
</dbReference>
<evidence type="ECO:0000256" key="3">
    <source>
        <dbReference type="ARBA" id="ARBA00022544"/>
    </source>
</evidence>
<organism evidence="10 11">
    <name type="scientific">Paenibacillus allorhizoplanae</name>
    <dbReference type="NCBI Taxonomy" id="2905648"/>
    <lineage>
        <taxon>Bacteria</taxon>
        <taxon>Bacillati</taxon>
        <taxon>Bacillota</taxon>
        <taxon>Bacilli</taxon>
        <taxon>Bacillales</taxon>
        <taxon>Paenibacillaceae</taxon>
        <taxon>Paenibacillus</taxon>
    </lineage>
</organism>
<evidence type="ECO:0000256" key="6">
    <source>
        <dbReference type="ARBA" id="ARBA00023139"/>
    </source>
</evidence>
<sequence length="390" mass="43886">MIKKMSLLLMTFTMILSLLTGCWDRKEINDIAIVQLSAFDLMPDTGKYRGYIQIAIPKSIGAGQLTSSGGTQQKTYMPVINYGENIEAMTMKLERKLSRDMLPSHRRIFIVGESLARQNIAPMLDLISRSPKNRLRTYLVVARDTDAKSLVETEYTLEATKEEALREIIVRKMQVPSMLRNFYASSAAAGIEPIAAAFSKDKDGKVLLSSVALFNKTTLVGYVDDMQAVALTSLLGRKPLGDVDVALPDQESKLSVRVTSLSAKKRVEVSSDEQPHFILDITATGRIMDNRSKLDPSDPAVMEKLNASFQEQLTQSYQKLFHTLQTTYKTDNAGLGQSVYRKYPKLWKKIEKDWETIFPEVDVQFKVDANIYQIGVQGAPYYLREDEISQ</sequence>
<comment type="similarity">
    <text evidence="2">Belongs to the GerABKC lipoprotein family.</text>
</comment>
<name>A0ABN8GIY3_9BACL</name>
<evidence type="ECO:0000256" key="5">
    <source>
        <dbReference type="ARBA" id="ARBA00023136"/>
    </source>
</evidence>
<dbReference type="InterPro" id="IPR046953">
    <property type="entry name" value="Spore_GerAC-like_C"/>
</dbReference>
<keyword evidence="4" id="KW-0732">Signal</keyword>
<dbReference type="Proteomes" id="UP000838821">
    <property type="component" value="Unassembled WGS sequence"/>
</dbReference>
<keyword evidence="3" id="KW-0309">Germination</keyword>
<evidence type="ECO:0000256" key="7">
    <source>
        <dbReference type="ARBA" id="ARBA00023288"/>
    </source>
</evidence>